<feature type="domain" description="Nucleoside phosphorylase" evidence="1">
    <location>
        <begin position="26"/>
        <end position="171"/>
    </location>
</feature>
<dbReference type="RefSeq" id="WP_190825208.1">
    <property type="nucleotide sequence ID" value="NZ_CAWPPI010000009.1"/>
</dbReference>
<dbReference type="Gene3D" id="3.40.50.1580">
    <property type="entry name" value="Nucleoside phosphorylase domain"/>
    <property type="match status" value="1"/>
</dbReference>
<dbReference type="GO" id="GO:0003824">
    <property type="term" value="F:catalytic activity"/>
    <property type="evidence" value="ECO:0007669"/>
    <property type="project" value="InterPro"/>
</dbReference>
<proteinExistence type="predicted"/>
<reference evidence="2" key="1">
    <citation type="submission" date="2020-09" db="EMBL/GenBank/DDBJ databases">
        <title>Iningainema tapete sp. nov. (Scytonemataceae, Cyanobacteria) from greenhouses in central Florida (USA) produces two types of nodularin with biosynthetic potential for microcystin-LR and anabaenopeptins.</title>
        <authorList>
            <person name="Berthold D.E."/>
            <person name="Lefler F.W."/>
            <person name="Huang I.-S."/>
            <person name="Abdulla H."/>
            <person name="Zimba P.V."/>
            <person name="Laughinghouse H.D. IV."/>
        </authorList>
    </citation>
    <scope>NUCLEOTIDE SEQUENCE</scope>
    <source>
        <strain evidence="2">BLCCT55</strain>
    </source>
</reference>
<dbReference type="InterPro" id="IPR035994">
    <property type="entry name" value="Nucleoside_phosphorylase_sf"/>
</dbReference>
<dbReference type="SUPFAM" id="SSF53167">
    <property type="entry name" value="Purine and uridine phosphorylases"/>
    <property type="match status" value="1"/>
</dbReference>
<dbReference type="GO" id="GO:0009116">
    <property type="term" value="P:nucleoside metabolic process"/>
    <property type="evidence" value="ECO:0007669"/>
    <property type="project" value="InterPro"/>
</dbReference>
<evidence type="ECO:0000313" key="2">
    <source>
        <dbReference type="EMBL" id="MBD2770932.1"/>
    </source>
</evidence>
<dbReference type="EMBL" id="JACXAE010000009">
    <property type="protein sequence ID" value="MBD2770932.1"/>
    <property type="molecule type" value="Genomic_DNA"/>
</dbReference>
<dbReference type="Pfam" id="PF01048">
    <property type="entry name" value="PNP_UDP_1"/>
    <property type="match status" value="1"/>
</dbReference>
<dbReference type="Proteomes" id="UP000629098">
    <property type="component" value="Unassembled WGS sequence"/>
</dbReference>
<sequence length="229" mass="24694">MLQPPVQAILVCLGAEYKAVSRSLKRVSGSTPSVVSLPMGASCTDLKNCQDVHQILKLAPPSVLLMGLCGSLKARYQVGDIVLYQDCVDNSTSLLKPCDSTLTKLLYQRLQERVSIVKGLTSDRIICSATEKRHLGETTGADVVDMEGFAVLEFFTQAGVSVAMLRVVSDDCYHDLPNLTSALSPDGSLQPLLLAMAMLRQPIAATRLIRGSLRGLQVLEQVTTKLFSG</sequence>
<protein>
    <submittedName>
        <fullName evidence="2">Phosphorylase</fullName>
    </submittedName>
</protein>
<name>A0A8J6XIN4_9CYAN</name>
<gene>
    <name evidence="2" type="ORF">ICL16_02035</name>
</gene>
<evidence type="ECO:0000313" key="3">
    <source>
        <dbReference type="Proteomes" id="UP000629098"/>
    </source>
</evidence>
<comment type="caution">
    <text evidence="2">The sequence shown here is derived from an EMBL/GenBank/DDBJ whole genome shotgun (WGS) entry which is preliminary data.</text>
</comment>
<dbReference type="AlphaFoldDB" id="A0A8J6XIN4"/>
<evidence type="ECO:0000259" key="1">
    <source>
        <dbReference type="Pfam" id="PF01048"/>
    </source>
</evidence>
<dbReference type="InterPro" id="IPR000845">
    <property type="entry name" value="Nucleoside_phosphorylase_d"/>
</dbReference>
<keyword evidence="3" id="KW-1185">Reference proteome</keyword>
<accession>A0A8J6XIN4</accession>
<organism evidence="2 3">
    <name type="scientific">Iningainema tapete BLCC-T55</name>
    <dbReference type="NCBI Taxonomy" id="2748662"/>
    <lineage>
        <taxon>Bacteria</taxon>
        <taxon>Bacillati</taxon>
        <taxon>Cyanobacteriota</taxon>
        <taxon>Cyanophyceae</taxon>
        <taxon>Nostocales</taxon>
        <taxon>Scytonemataceae</taxon>
        <taxon>Iningainema tapete</taxon>
    </lineage>
</organism>